<reference evidence="1 2" key="1">
    <citation type="submission" date="2019-05" db="EMBL/GenBank/DDBJ databases">
        <authorList>
            <consortium name="Science for Life Laboratories"/>
        </authorList>
    </citation>
    <scope>NUCLEOTIDE SEQUENCE [LARGE SCALE GENOMIC DNA]</scope>
    <source>
        <strain evidence="1">Soil9</strain>
    </source>
</reference>
<proteinExistence type="predicted"/>
<name>A0A6P2CWZ1_9BACT</name>
<gene>
    <name evidence="1" type="ORF">SOIL9_60340</name>
</gene>
<dbReference type="RefSeq" id="WP_162666643.1">
    <property type="nucleotide sequence ID" value="NZ_LR593886.1"/>
</dbReference>
<dbReference type="KEGG" id="gms:SOIL9_60340"/>
<evidence type="ECO:0000313" key="1">
    <source>
        <dbReference type="EMBL" id="VTR91680.1"/>
    </source>
</evidence>
<sequence>MTFRECHALDVSRPSAVLLVEQLFPLETGRARRRLVELLTDYFLTAIRAYVEFAPPQPVPEPSSN</sequence>
<organism evidence="1 2">
    <name type="scientific">Gemmata massiliana</name>
    <dbReference type="NCBI Taxonomy" id="1210884"/>
    <lineage>
        <taxon>Bacteria</taxon>
        <taxon>Pseudomonadati</taxon>
        <taxon>Planctomycetota</taxon>
        <taxon>Planctomycetia</taxon>
        <taxon>Gemmatales</taxon>
        <taxon>Gemmataceae</taxon>
        <taxon>Gemmata</taxon>
    </lineage>
</organism>
<dbReference type="Proteomes" id="UP000464178">
    <property type="component" value="Chromosome"/>
</dbReference>
<protein>
    <submittedName>
        <fullName evidence="1">Uncharacterized protein</fullName>
    </submittedName>
</protein>
<accession>A0A6P2CWZ1</accession>
<dbReference type="EMBL" id="LR593886">
    <property type="protein sequence ID" value="VTR91680.1"/>
    <property type="molecule type" value="Genomic_DNA"/>
</dbReference>
<dbReference type="AlphaFoldDB" id="A0A6P2CWZ1"/>
<evidence type="ECO:0000313" key="2">
    <source>
        <dbReference type="Proteomes" id="UP000464178"/>
    </source>
</evidence>
<keyword evidence="2" id="KW-1185">Reference proteome</keyword>